<reference evidence="2 3" key="1">
    <citation type="journal article" date="2012" name="BMC Genomics">
        <title>Comparative genomics of the white-rot fungi, Phanerochaete carnosa and P. chrysosporium, to elucidate the genetic basis of the distinct wood types they colonize.</title>
        <authorList>
            <person name="Suzuki H."/>
            <person name="MacDonald J."/>
            <person name="Syed K."/>
            <person name="Salamov A."/>
            <person name="Hori C."/>
            <person name="Aerts A."/>
            <person name="Henrissat B."/>
            <person name="Wiebenga A."/>
            <person name="vanKuyk P.A."/>
            <person name="Barry K."/>
            <person name="Lindquist E."/>
            <person name="LaButti K."/>
            <person name="Lapidus A."/>
            <person name="Lucas S."/>
            <person name="Coutinho P."/>
            <person name="Gong Y."/>
            <person name="Samejima M."/>
            <person name="Mahadevan R."/>
            <person name="Abou-Zaid M."/>
            <person name="de Vries R.P."/>
            <person name="Igarashi K."/>
            <person name="Yadav J.S."/>
            <person name="Grigoriev I.V."/>
            <person name="Master E.R."/>
        </authorList>
    </citation>
    <scope>NUCLEOTIDE SEQUENCE [LARGE SCALE GENOMIC DNA]</scope>
    <source>
        <strain evidence="2 3">HHB-10118-sp</strain>
    </source>
</reference>
<feature type="compositionally biased region" description="Low complexity" evidence="1">
    <location>
        <begin position="184"/>
        <end position="204"/>
    </location>
</feature>
<protein>
    <submittedName>
        <fullName evidence="2">Uncharacterized protein</fullName>
    </submittedName>
</protein>
<dbReference type="HOGENOM" id="CLU_921682_0_0_1"/>
<feature type="region of interest" description="Disordered" evidence="1">
    <location>
        <begin position="68"/>
        <end position="118"/>
    </location>
</feature>
<feature type="compositionally biased region" description="Basic residues" evidence="1">
    <location>
        <begin position="173"/>
        <end position="183"/>
    </location>
</feature>
<proteinExistence type="predicted"/>
<feature type="compositionally biased region" description="Low complexity" evidence="1">
    <location>
        <begin position="81"/>
        <end position="117"/>
    </location>
</feature>
<dbReference type="KEGG" id="pco:PHACADRAFT_251013"/>
<sequence>MSLSHTTSQMQPTSPGQAHPQGATYASGYSQAYANNMSSAASALPQPGPASGVSSYNGNTVSVGVYSSSQIEPSHAGQPGSSDSHCSYPQSSYSSYGSQNYVSQPSASHARSSSPPVHLAPIQTDRLVHRSGSIPSLPALSSATSMASQSHYGSGLHDVPRSAPGAAAWPSPRRIRPRCRTRTRPSSTSISSISSSSTTTARCSTRTRRTRRSPRTARTTARTAGGRSTRCTAGAASRREFARARHASPIRYLLSSDLLGSDPHASYALYSFIGYLSHCIFFFIHLDFSLGPLIMYGKHASL</sequence>
<dbReference type="AlphaFoldDB" id="K5W837"/>
<feature type="region of interest" description="Disordered" evidence="1">
    <location>
        <begin position="1"/>
        <end position="24"/>
    </location>
</feature>
<feature type="region of interest" description="Disordered" evidence="1">
    <location>
        <begin position="149"/>
        <end position="237"/>
    </location>
</feature>
<accession>K5W837</accession>
<keyword evidence="3" id="KW-1185">Reference proteome</keyword>
<feature type="compositionally biased region" description="Polar residues" evidence="1">
    <location>
        <begin position="1"/>
        <end position="16"/>
    </location>
</feature>
<gene>
    <name evidence="2" type="ORF">PHACADRAFT_251013</name>
</gene>
<evidence type="ECO:0000313" key="3">
    <source>
        <dbReference type="Proteomes" id="UP000008370"/>
    </source>
</evidence>
<organism evidence="2 3">
    <name type="scientific">Phanerochaete carnosa (strain HHB-10118-sp)</name>
    <name type="common">White-rot fungus</name>
    <name type="synonym">Peniophora carnosa</name>
    <dbReference type="NCBI Taxonomy" id="650164"/>
    <lineage>
        <taxon>Eukaryota</taxon>
        <taxon>Fungi</taxon>
        <taxon>Dikarya</taxon>
        <taxon>Basidiomycota</taxon>
        <taxon>Agaricomycotina</taxon>
        <taxon>Agaricomycetes</taxon>
        <taxon>Polyporales</taxon>
        <taxon>Phanerochaetaceae</taxon>
        <taxon>Phanerochaete</taxon>
    </lineage>
</organism>
<dbReference type="GeneID" id="18915088"/>
<evidence type="ECO:0000256" key="1">
    <source>
        <dbReference type="SAM" id="MobiDB-lite"/>
    </source>
</evidence>
<dbReference type="RefSeq" id="XP_007392662.1">
    <property type="nucleotide sequence ID" value="XM_007392600.1"/>
</dbReference>
<feature type="compositionally biased region" description="Basic residues" evidence="1">
    <location>
        <begin position="205"/>
        <end position="215"/>
    </location>
</feature>
<name>K5W837_PHACS</name>
<dbReference type="EMBL" id="JH930469">
    <property type="protein sequence ID" value="EKM60118.1"/>
    <property type="molecule type" value="Genomic_DNA"/>
</dbReference>
<feature type="compositionally biased region" description="Low complexity" evidence="1">
    <location>
        <begin position="216"/>
        <end position="236"/>
    </location>
</feature>
<evidence type="ECO:0000313" key="2">
    <source>
        <dbReference type="EMBL" id="EKM60118.1"/>
    </source>
</evidence>
<dbReference type="Proteomes" id="UP000008370">
    <property type="component" value="Unassembled WGS sequence"/>
</dbReference>
<dbReference type="InParanoid" id="K5W837"/>